<organism evidence="3 4">
    <name type="scientific">Acrobeloides nanus</name>
    <dbReference type="NCBI Taxonomy" id="290746"/>
    <lineage>
        <taxon>Eukaryota</taxon>
        <taxon>Metazoa</taxon>
        <taxon>Ecdysozoa</taxon>
        <taxon>Nematoda</taxon>
        <taxon>Chromadorea</taxon>
        <taxon>Rhabditida</taxon>
        <taxon>Tylenchina</taxon>
        <taxon>Cephalobomorpha</taxon>
        <taxon>Cephaloboidea</taxon>
        <taxon>Cephalobidae</taxon>
        <taxon>Acrobeloides</taxon>
    </lineage>
</organism>
<dbReference type="PANTHER" id="PTHR46197:SF3">
    <property type="entry name" value="AB HYDROLASE-1 DOMAIN-CONTAINING PROTEIN"/>
    <property type="match status" value="1"/>
</dbReference>
<dbReference type="Proteomes" id="UP000887540">
    <property type="component" value="Unplaced"/>
</dbReference>
<dbReference type="PANTHER" id="PTHR46197">
    <property type="entry name" value="PROTEIN ABHD14B-LIKE"/>
    <property type="match status" value="1"/>
</dbReference>
<dbReference type="InterPro" id="IPR029058">
    <property type="entry name" value="AB_hydrolase_fold"/>
</dbReference>
<reference evidence="4" key="1">
    <citation type="submission" date="2022-11" db="UniProtKB">
        <authorList>
            <consortium name="WormBaseParasite"/>
        </authorList>
    </citation>
    <scope>IDENTIFICATION</scope>
</reference>
<evidence type="ECO:0000313" key="4">
    <source>
        <dbReference type="WBParaSite" id="ACRNAN_scaffold17.g27629.t1"/>
    </source>
</evidence>
<evidence type="ECO:0000313" key="3">
    <source>
        <dbReference type="Proteomes" id="UP000887540"/>
    </source>
</evidence>
<comment type="subcellular location">
    <subcellularLocation>
        <location evidence="1">Cytoplasm</location>
    </subcellularLocation>
</comment>
<evidence type="ECO:0000256" key="2">
    <source>
        <dbReference type="ARBA" id="ARBA00022490"/>
    </source>
</evidence>
<accession>A0A914D1D6</accession>
<dbReference type="Gene3D" id="3.40.50.1820">
    <property type="entry name" value="alpha/beta hydrolase"/>
    <property type="match status" value="1"/>
</dbReference>
<dbReference type="AlphaFoldDB" id="A0A914D1D6"/>
<dbReference type="WBParaSite" id="ACRNAN_scaffold17.g27629.t1">
    <property type="protein sequence ID" value="ACRNAN_scaffold17.g27629.t1"/>
    <property type="gene ID" value="ACRNAN_scaffold17.g27629"/>
</dbReference>
<name>A0A914D1D6_9BILA</name>
<keyword evidence="2" id="KW-0963">Cytoplasm</keyword>
<evidence type="ECO:0000256" key="1">
    <source>
        <dbReference type="ARBA" id="ARBA00004496"/>
    </source>
</evidence>
<dbReference type="GO" id="GO:0005737">
    <property type="term" value="C:cytoplasm"/>
    <property type="evidence" value="ECO:0007669"/>
    <property type="project" value="UniProtKB-SubCell"/>
</dbReference>
<keyword evidence="3" id="KW-1185">Reference proteome</keyword>
<protein>
    <submittedName>
        <fullName evidence="4">AB hydrolase-1 domain-containing protein</fullName>
    </submittedName>
</protein>
<proteinExistence type="predicted"/>
<dbReference type="SUPFAM" id="SSF53474">
    <property type="entry name" value="alpha/beta-Hydrolases"/>
    <property type="match status" value="1"/>
</dbReference>
<sequence length="249" mass="27335">MLEKNPNVHQLIKNADLDLSLSEACLRITNDVEIEENKLRLPTHDVFYLSATPPKGNYIKGHIVLLHDQTNTSYVWKDTNTLQTLAAFGYSCFALDLPGGGRTGGLAVEEANRPKFLCTFIELLGLQEVVIIGSSMAGSYIVPLLSERPDAFYITCVIAVAISNTDKLPAGMAKDIVTPVLVLRGSFDTSLGQNSANNLKNLANSRVITVPDARHLCYLNNSKYFHTVSLNFLDIVLNHITKSPFVSDV</sequence>